<evidence type="ECO:0000256" key="1">
    <source>
        <dbReference type="ARBA" id="ARBA00004305"/>
    </source>
</evidence>
<evidence type="ECO:0000256" key="4">
    <source>
        <dbReference type="ARBA" id="ARBA00012456"/>
    </source>
</evidence>
<evidence type="ECO:0000256" key="6">
    <source>
        <dbReference type="ARBA" id="ARBA00022553"/>
    </source>
</evidence>
<dbReference type="SUPFAM" id="SSF51735">
    <property type="entry name" value="NAD(P)-binding Rossmann-fold domains"/>
    <property type="match status" value="1"/>
</dbReference>
<comment type="subcellular location">
    <subcellularLocation>
        <location evidence="1">Mitochondrion matrix</location>
    </subcellularLocation>
</comment>
<evidence type="ECO:0000256" key="5">
    <source>
        <dbReference type="ARBA" id="ARBA00022516"/>
    </source>
</evidence>
<evidence type="ECO:0000256" key="13">
    <source>
        <dbReference type="ARBA" id="ARBA00037929"/>
    </source>
</evidence>
<keyword evidence="11" id="KW-0496">Mitochondrion</keyword>
<evidence type="ECO:0000256" key="22">
    <source>
        <dbReference type="ARBA" id="ARBA00081419"/>
    </source>
</evidence>
<name>A0A131Y1E3_IXORI</name>
<keyword evidence="6" id="KW-0597">Phosphoprotein</keyword>
<comment type="catalytic activity">
    <reaction evidence="16">
        <text>17beta-hydroxy-5alpha-androstan-3-one + NAD(+) = 5alpha-androstan-3,17-dione + NADH + H(+)</text>
        <dbReference type="Rhea" id="RHEA:41992"/>
        <dbReference type="ChEBI" id="CHEBI:15378"/>
        <dbReference type="ChEBI" id="CHEBI:15994"/>
        <dbReference type="ChEBI" id="CHEBI:16330"/>
        <dbReference type="ChEBI" id="CHEBI:57540"/>
        <dbReference type="ChEBI" id="CHEBI:57945"/>
    </reaction>
    <physiologicalReaction direction="left-to-right" evidence="16">
        <dbReference type="Rhea" id="RHEA:41993"/>
    </physiologicalReaction>
</comment>
<keyword evidence="7" id="KW-0276">Fatty acid metabolism</keyword>
<evidence type="ECO:0000256" key="3">
    <source>
        <dbReference type="ARBA" id="ARBA00006484"/>
    </source>
</evidence>
<dbReference type="GO" id="GO:0006633">
    <property type="term" value="P:fatty acid biosynthetic process"/>
    <property type="evidence" value="ECO:0007669"/>
    <property type="project" value="UniProtKB-KW"/>
</dbReference>
<comment type="subunit">
    <text evidence="18">Heterotetramer with CBR4; contains two molecules of HSD17B8 and CBR4.</text>
</comment>
<keyword evidence="10" id="KW-0443">Lipid metabolism</keyword>
<dbReference type="PRINTS" id="PR00081">
    <property type="entry name" value="GDHRDH"/>
</dbReference>
<evidence type="ECO:0000256" key="21">
    <source>
        <dbReference type="ARBA" id="ARBA00077835"/>
    </source>
</evidence>
<dbReference type="GO" id="GO:0047035">
    <property type="term" value="F:testosterone dehydrogenase (NAD+) activity"/>
    <property type="evidence" value="ECO:0007669"/>
    <property type="project" value="UniProtKB-EC"/>
</dbReference>
<evidence type="ECO:0000256" key="15">
    <source>
        <dbReference type="ARBA" id="ARBA00050232"/>
    </source>
</evidence>
<sequence>MSLSDRLAIVTGGGGGIGKAVCHALARDGAVVVVADMNFEAAKATVAELKGKDHVALYVDVGDSTSVATLMNNVGSQFRTPLSIVVNCAGVAKWRSVVDTTEFEYDVQLRVNLKGTFLVNQAAVKAMLESKVPQAAIVNIASIVGKCGFAGLATSAASKGGVIAFTKSLAQELAGTGIRVNVLLPGGTHAPLLGVIPENVLKAALATCPMRRFAQPEEVADVARYLCTPGSSYITGTCVEVAGGMFA</sequence>
<dbReference type="AlphaFoldDB" id="A0A131Y1E3"/>
<dbReference type="EC" id="1.1.1.n12" evidence="4"/>
<dbReference type="PANTHER" id="PTHR42760:SF83">
    <property type="entry name" value="(3R)-3-HYDROXYACYL-COA DEHYDROGENASE"/>
    <property type="match status" value="1"/>
</dbReference>
<dbReference type="Pfam" id="PF13561">
    <property type="entry name" value="adh_short_C2"/>
    <property type="match status" value="1"/>
</dbReference>
<evidence type="ECO:0000256" key="8">
    <source>
        <dbReference type="ARBA" id="ARBA00023002"/>
    </source>
</evidence>
<dbReference type="EC" id="1.1.1.239" evidence="19"/>
<comment type="pathway">
    <text evidence="2">Lipid metabolism; fatty acid biosynthesis.</text>
</comment>
<dbReference type="InterPro" id="IPR036291">
    <property type="entry name" value="NAD(P)-bd_dom_sf"/>
</dbReference>
<evidence type="ECO:0000256" key="12">
    <source>
        <dbReference type="ARBA" id="ARBA00023160"/>
    </source>
</evidence>
<comment type="catalytic activity">
    <reaction evidence="14">
        <text>17beta-estradiol + NAD(+) = estrone + NADH + H(+)</text>
        <dbReference type="Rhea" id="RHEA:24612"/>
        <dbReference type="ChEBI" id="CHEBI:15378"/>
        <dbReference type="ChEBI" id="CHEBI:16469"/>
        <dbReference type="ChEBI" id="CHEBI:17263"/>
        <dbReference type="ChEBI" id="CHEBI:57540"/>
        <dbReference type="ChEBI" id="CHEBI:57945"/>
        <dbReference type="EC" id="1.1.1.62"/>
    </reaction>
    <physiologicalReaction direction="left-to-right" evidence="14">
        <dbReference type="Rhea" id="RHEA:24613"/>
    </physiologicalReaction>
    <physiologicalReaction direction="right-to-left" evidence="14">
        <dbReference type="Rhea" id="RHEA:24614"/>
    </physiologicalReaction>
</comment>
<evidence type="ECO:0000256" key="23">
    <source>
        <dbReference type="ARBA" id="ARBA00081936"/>
    </source>
</evidence>
<dbReference type="GO" id="GO:0008210">
    <property type="term" value="P:estrogen metabolic process"/>
    <property type="evidence" value="ECO:0007669"/>
    <property type="project" value="UniProtKB-ARBA"/>
</dbReference>
<evidence type="ECO:0000256" key="18">
    <source>
        <dbReference type="ARBA" id="ARBA00065174"/>
    </source>
</evidence>
<dbReference type="FunFam" id="3.40.50.720:FF:000231">
    <property type="entry name" value="Estradiol 17-beta-dehydrogenase 8"/>
    <property type="match status" value="1"/>
</dbReference>
<dbReference type="InterPro" id="IPR002347">
    <property type="entry name" value="SDR_fam"/>
</dbReference>
<protein>
    <recommendedName>
        <fullName evidence="20">(3R)-3-hydroxyacyl-CoA dehydrogenase</fullName>
        <ecNumber evidence="19">1.1.1.239</ecNumber>
        <ecNumber evidence="4">1.1.1.n12</ecNumber>
    </recommendedName>
    <alternativeName>
        <fullName evidence="22">17-beta-hydroxysteroid dehydrogenase 8</fullName>
    </alternativeName>
    <alternativeName>
        <fullName evidence="21">3-ketoacyl-[acyl-carrier-protein] reductase alpha subunit</fullName>
    </alternativeName>
    <alternativeName>
        <fullName evidence="24">3-oxoacyl-[acyl-carrier-protein] reductase</fullName>
    </alternativeName>
    <alternativeName>
        <fullName evidence="25">Estradiol 17-beta-dehydrogenase 8</fullName>
    </alternativeName>
    <alternativeName>
        <fullName evidence="23">Testosterone 17-beta-dehydrogenase 8</fullName>
    </alternativeName>
</protein>
<reference evidence="26" key="1">
    <citation type="submission" date="2016-02" db="EMBL/GenBank/DDBJ databases">
        <title>RNAseq analyses of the midgut from blood- or serum-fed Ixodes ricinus ticks.</title>
        <authorList>
            <person name="Perner J."/>
            <person name="Provaznik J."/>
            <person name="Schrenkova J."/>
            <person name="Urbanova V."/>
            <person name="Ribeiro J.M."/>
            <person name="Kopacek P."/>
        </authorList>
    </citation>
    <scope>NUCLEOTIDE SEQUENCE</scope>
    <source>
        <tissue evidence="26">Gut</tissue>
    </source>
</reference>
<dbReference type="EMBL" id="GEFM01003494">
    <property type="protein sequence ID" value="JAP72302.1"/>
    <property type="molecule type" value="mRNA"/>
</dbReference>
<keyword evidence="9" id="KW-0520">NAD</keyword>
<comment type="catalytic activity">
    <reaction evidence="17">
        <text>a (3R)-3-hydroxyacyl-CoA + NAD(+) = a 3-oxoacyl-CoA + NADH + H(+)</text>
        <dbReference type="Rhea" id="RHEA:32711"/>
        <dbReference type="ChEBI" id="CHEBI:15378"/>
        <dbReference type="ChEBI" id="CHEBI:57319"/>
        <dbReference type="ChEBI" id="CHEBI:57540"/>
        <dbReference type="ChEBI" id="CHEBI:57945"/>
        <dbReference type="ChEBI" id="CHEBI:90726"/>
        <dbReference type="EC" id="1.1.1.n12"/>
    </reaction>
    <physiologicalReaction direction="left-to-right" evidence="17">
        <dbReference type="Rhea" id="RHEA:32712"/>
    </physiologicalReaction>
</comment>
<evidence type="ECO:0000256" key="14">
    <source>
        <dbReference type="ARBA" id="ARBA00049069"/>
    </source>
</evidence>
<proteinExistence type="evidence at transcript level"/>
<evidence type="ECO:0000256" key="7">
    <source>
        <dbReference type="ARBA" id="ARBA00022832"/>
    </source>
</evidence>
<keyword evidence="12" id="KW-0275">Fatty acid biosynthesis</keyword>
<evidence type="ECO:0000256" key="9">
    <source>
        <dbReference type="ARBA" id="ARBA00023027"/>
    </source>
</evidence>
<evidence type="ECO:0000256" key="19">
    <source>
        <dbReference type="ARBA" id="ARBA00066822"/>
    </source>
</evidence>
<comment type="similarity">
    <text evidence="3">Belongs to the short-chain dehydrogenases/reductases (SDR) family.</text>
</comment>
<accession>A0A131Y1E3</accession>
<evidence type="ECO:0000256" key="20">
    <source>
        <dbReference type="ARBA" id="ARBA00070911"/>
    </source>
</evidence>
<keyword evidence="8" id="KW-0560">Oxidoreductase</keyword>
<comment type="pathway">
    <text evidence="13">Steroid biosynthesis; estrogen biosynthesis.</text>
</comment>
<evidence type="ECO:0000256" key="25">
    <source>
        <dbReference type="ARBA" id="ARBA00083258"/>
    </source>
</evidence>
<evidence type="ECO:0000256" key="24">
    <source>
        <dbReference type="ARBA" id="ARBA00083097"/>
    </source>
</evidence>
<evidence type="ECO:0000256" key="16">
    <source>
        <dbReference type="ARBA" id="ARBA00050435"/>
    </source>
</evidence>
<dbReference type="GO" id="GO:0005759">
    <property type="term" value="C:mitochondrial matrix"/>
    <property type="evidence" value="ECO:0007669"/>
    <property type="project" value="UniProtKB-SubCell"/>
</dbReference>
<evidence type="ECO:0000256" key="17">
    <source>
        <dbReference type="ARBA" id="ARBA00052680"/>
    </source>
</evidence>
<dbReference type="PANTHER" id="PTHR42760">
    <property type="entry name" value="SHORT-CHAIN DEHYDROGENASES/REDUCTASES FAMILY MEMBER"/>
    <property type="match status" value="1"/>
</dbReference>
<comment type="catalytic activity">
    <reaction evidence="15">
        <text>testosterone + NAD(+) = androst-4-ene-3,17-dione + NADH + H(+)</text>
        <dbReference type="Rhea" id="RHEA:14929"/>
        <dbReference type="ChEBI" id="CHEBI:15378"/>
        <dbReference type="ChEBI" id="CHEBI:16422"/>
        <dbReference type="ChEBI" id="CHEBI:17347"/>
        <dbReference type="ChEBI" id="CHEBI:57540"/>
        <dbReference type="ChEBI" id="CHEBI:57945"/>
        <dbReference type="EC" id="1.1.1.239"/>
    </reaction>
    <physiologicalReaction direction="left-to-right" evidence="15">
        <dbReference type="Rhea" id="RHEA:14930"/>
    </physiologicalReaction>
</comment>
<keyword evidence="5" id="KW-0444">Lipid biosynthesis</keyword>
<evidence type="ECO:0000256" key="11">
    <source>
        <dbReference type="ARBA" id="ARBA00023128"/>
    </source>
</evidence>
<evidence type="ECO:0000256" key="2">
    <source>
        <dbReference type="ARBA" id="ARBA00005194"/>
    </source>
</evidence>
<dbReference type="GO" id="GO:0048038">
    <property type="term" value="F:quinone binding"/>
    <property type="evidence" value="ECO:0007669"/>
    <property type="project" value="TreeGrafter"/>
</dbReference>
<evidence type="ECO:0000256" key="10">
    <source>
        <dbReference type="ARBA" id="ARBA00023098"/>
    </source>
</evidence>
<evidence type="ECO:0000313" key="26">
    <source>
        <dbReference type="EMBL" id="JAP72302.1"/>
    </source>
</evidence>
<dbReference type="PRINTS" id="PR00080">
    <property type="entry name" value="SDRFAMILY"/>
</dbReference>
<dbReference type="GO" id="GO:0004303">
    <property type="term" value="F:estradiol 17-beta-dehydrogenase [NAD(P)+] activity"/>
    <property type="evidence" value="ECO:0007669"/>
    <property type="project" value="UniProtKB-EC"/>
</dbReference>
<organism evidence="26">
    <name type="scientific">Ixodes ricinus</name>
    <name type="common">Common tick</name>
    <name type="synonym">Acarus ricinus</name>
    <dbReference type="NCBI Taxonomy" id="34613"/>
    <lineage>
        <taxon>Eukaryota</taxon>
        <taxon>Metazoa</taxon>
        <taxon>Ecdysozoa</taxon>
        <taxon>Arthropoda</taxon>
        <taxon>Chelicerata</taxon>
        <taxon>Arachnida</taxon>
        <taxon>Acari</taxon>
        <taxon>Parasitiformes</taxon>
        <taxon>Ixodida</taxon>
        <taxon>Ixodoidea</taxon>
        <taxon>Ixodidae</taxon>
        <taxon>Ixodinae</taxon>
        <taxon>Ixodes</taxon>
    </lineage>
</organism>
<dbReference type="Gene3D" id="3.40.50.720">
    <property type="entry name" value="NAD(P)-binding Rossmann-like Domain"/>
    <property type="match status" value="1"/>
</dbReference>